<dbReference type="GO" id="GO:0003700">
    <property type="term" value="F:DNA-binding transcription factor activity"/>
    <property type="evidence" value="ECO:0007669"/>
    <property type="project" value="TreeGrafter"/>
</dbReference>
<feature type="domain" description="C2H2-type" evidence="13">
    <location>
        <begin position="454"/>
        <end position="481"/>
    </location>
</feature>
<keyword evidence="8" id="KW-0238">DNA-binding</keyword>
<evidence type="ECO:0000256" key="9">
    <source>
        <dbReference type="ARBA" id="ARBA00023163"/>
    </source>
</evidence>
<dbReference type="Pfam" id="PF13894">
    <property type="entry name" value="zf-C2H2_4"/>
    <property type="match status" value="1"/>
</dbReference>
<evidence type="ECO:0000256" key="6">
    <source>
        <dbReference type="ARBA" id="ARBA00022833"/>
    </source>
</evidence>
<keyword evidence="4" id="KW-0677">Repeat</keyword>
<gene>
    <name evidence="14" type="primary">LOC115157654</name>
</gene>
<evidence type="ECO:0000256" key="4">
    <source>
        <dbReference type="ARBA" id="ARBA00022737"/>
    </source>
</evidence>
<evidence type="ECO:0000256" key="1">
    <source>
        <dbReference type="ARBA" id="ARBA00004123"/>
    </source>
</evidence>
<dbReference type="InParanoid" id="A0A673WVF5"/>
<name>A0A673WVF5_SALTR</name>
<evidence type="ECO:0000256" key="7">
    <source>
        <dbReference type="ARBA" id="ARBA00023015"/>
    </source>
</evidence>
<dbReference type="FunFam" id="3.30.160.60:FF:000110">
    <property type="entry name" value="Zinc finger protein-like"/>
    <property type="match status" value="1"/>
</dbReference>
<dbReference type="AlphaFoldDB" id="A0A673WVF5"/>
<sequence>MALTHKSKHWIQGKQAGDTAAIESPFPLLSLGVLVPPLRMMSALMWQVVRQGNINQYGKLEEFVSMVTEAVPDLLSNRQRWLLTLALRGRVSLQLLGSGHPDDLKAVQTQLDRITASGLKQSNDAAIELAEANFLQLIQSLVEDPDRREHFFKVVFPVEYGPNFDSALQTLVCHLLSRLEELLPVPDFKQTALLISAAPSVLEDFMCSVSHAEDLKTLLQNPQYHGKLKQPKSAPSQMEDHLLFSLSFPPSLRLVNTSHHNASQSKAFPDCENPPLQVRGNQGTMTDNLSGQWAESKTSIDQNNMIGTDSVENQGGSRRTDNQKDVKEKDVGRKAVDTEHQYCLSANAAPQDTAPSASQQAASDSTSVSAQDATSTSTNTTQGSSTSTNTTQGSSTSTNTTQGSSTSTNTTQGSSTSTNTTQGSSTSTNTTQGSSTSTSSTISSSEQPRQRVAHRCPQCGRCFIYRYKMLEHQRLHTGENPYKCSQCGKTFRRSSEMSTHRRTQCSDAAYVCIKCGSSFGSVRERVSHRCCGSKAAAPKFECPQCGKNFKWHNSLKKHLVTHTRKKGFNCRYCGEGPFPGIAELRTHQKVHDGEEKPYKCEQCGKGFSSQGWLHGHEQRHSQERSKICPSCGKAFRCKGDLKLHMRTHTGERPYQCTYCAKRFSVNGNLTIHIRTHTGEKPFLCSDCGKAFCSAGELQIHRRTHTGERPYKCTVCEKGFTMASQVTLHMRVHTGERPYVCHECGKAFRRGAELKTHILNHSGVRPYPCRLCSKTYTCLSHLKRHLKTHGDQAVDMSSELSVSAV</sequence>
<dbReference type="Proteomes" id="UP000472277">
    <property type="component" value="Chromosome 21"/>
</dbReference>
<proteinExistence type="inferred from homology"/>
<feature type="domain" description="C2H2-type" evidence="13">
    <location>
        <begin position="766"/>
        <end position="793"/>
    </location>
</feature>
<evidence type="ECO:0000313" key="14">
    <source>
        <dbReference type="Ensembl" id="ENSSTUP00000012116.1"/>
    </source>
</evidence>
<keyword evidence="3" id="KW-0479">Metal-binding</keyword>
<comment type="subcellular location">
    <subcellularLocation>
        <location evidence="1">Nucleus</location>
    </subcellularLocation>
</comment>
<keyword evidence="10" id="KW-0539">Nucleus</keyword>
<dbReference type="FunFam" id="3.30.160.60:FF:000630">
    <property type="entry name" value="Zinc finger protein 180"/>
    <property type="match status" value="1"/>
</dbReference>
<dbReference type="FunFam" id="3.30.160.60:FF:000185">
    <property type="entry name" value="zinc finger protein 319"/>
    <property type="match status" value="1"/>
</dbReference>
<dbReference type="Pfam" id="PF14973">
    <property type="entry name" value="TINF2_N"/>
    <property type="match status" value="1"/>
</dbReference>
<feature type="domain" description="C2H2-type" evidence="13">
    <location>
        <begin position="654"/>
        <end position="681"/>
    </location>
</feature>
<dbReference type="Pfam" id="PF00096">
    <property type="entry name" value="zf-C2H2"/>
    <property type="match status" value="8"/>
</dbReference>
<dbReference type="InterPro" id="IPR050331">
    <property type="entry name" value="Zinc_finger"/>
</dbReference>
<feature type="domain" description="C2H2-type" evidence="13">
    <location>
        <begin position="738"/>
        <end position="765"/>
    </location>
</feature>
<dbReference type="SUPFAM" id="SSF57667">
    <property type="entry name" value="beta-beta-alpha zinc fingers"/>
    <property type="match status" value="6"/>
</dbReference>
<reference evidence="14" key="1">
    <citation type="submission" date="2025-08" db="UniProtKB">
        <authorList>
            <consortium name="Ensembl"/>
        </authorList>
    </citation>
    <scope>IDENTIFICATION</scope>
</reference>
<dbReference type="Ensembl" id="ENSSTUT00000012841.1">
    <property type="protein sequence ID" value="ENSSTUP00000012116.1"/>
    <property type="gene ID" value="ENSSTUG00000005743.1"/>
</dbReference>
<evidence type="ECO:0000256" key="12">
    <source>
        <dbReference type="SAM" id="MobiDB-lite"/>
    </source>
</evidence>
<dbReference type="InterPro" id="IPR036236">
    <property type="entry name" value="Znf_C2H2_sf"/>
</dbReference>
<accession>A0A673WVF5</accession>
<dbReference type="PANTHER" id="PTHR16515:SF32">
    <property type="entry name" value="PR DOMAIN ZINC FINGER PROTEIN 5"/>
    <property type="match status" value="1"/>
</dbReference>
<feature type="domain" description="C2H2-type" evidence="13">
    <location>
        <begin position="710"/>
        <end position="737"/>
    </location>
</feature>
<dbReference type="PANTHER" id="PTHR16515">
    <property type="entry name" value="PR DOMAIN ZINC FINGER PROTEIN"/>
    <property type="match status" value="1"/>
</dbReference>
<evidence type="ECO:0000256" key="2">
    <source>
        <dbReference type="ARBA" id="ARBA00006991"/>
    </source>
</evidence>
<dbReference type="InterPro" id="IPR013087">
    <property type="entry name" value="Znf_C2H2_type"/>
</dbReference>
<reference evidence="14" key="2">
    <citation type="submission" date="2025-09" db="UniProtKB">
        <authorList>
            <consortium name="Ensembl"/>
        </authorList>
    </citation>
    <scope>IDENTIFICATION</scope>
</reference>
<dbReference type="PROSITE" id="PS50157">
    <property type="entry name" value="ZINC_FINGER_C2H2_2"/>
    <property type="match status" value="10"/>
</dbReference>
<feature type="region of interest" description="Disordered" evidence="12">
    <location>
        <begin position="349"/>
        <end position="450"/>
    </location>
</feature>
<feature type="compositionally biased region" description="Polar residues" evidence="12">
    <location>
        <begin position="298"/>
        <end position="317"/>
    </location>
</feature>
<organism evidence="14 15">
    <name type="scientific">Salmo trutta</name>
    <name type="common">Brown trout</name>
    <dbReference type="NCBI Taxonomy" id="8032"/>
    <lineage>
        <taxon>Eukaryota</taxon>
        <taxon>Metazoa</taxon>
        <taxon>Chordata</taxon>
        <taxon>Craniata</taxon>
        <taxon>Vertebrata</taxon>
        <taxon>Euteleostomi</taxon>
        <taxon>Actinopterygii</taxon>
        <taxon>Neopterygii</taxon>
        <taxon>Teleostei</taxon>
        <taxon>Protacanthopterygii</taxon>
        <taxon>Salmoniformes</taxon>
        <taxon>Salmonidae</taxon>
        <taxon>Salmoninae</taxon>
        <taxon>Salmo</taxon>
    </lineage>
</organism>
<keyword evidence="9" id="KW-0804">Transcription</keyword>
<evidence type="ECO:0000256" key="5">
    <source>
        <dbReference type="ARBA" id="ARBA00022771"/>
    </source>
</evidence>
<evidence type="ECO:0000256" key="3">
    <source>
        <dbReference type="ARBA" id="ARBA00022723"/>
    </source>
</evidence>
<evidence type="ECO:0000259" key="13">
    <source>
        <dbReference type="PROSITE" id="PS50157"/>
    </source>
</evidence>
<dbReference type="FunFam" id="3.30.160.60:FF:000384">
    <property type="entry name" value="Zinc finger protein 550"/>
    <property type="match status" value="1"/>
</dbReference>
<dbReference type="FunFam" id="3.30.160.60:FF:000688">
    <property type="entry name" value="zinc finger protein 197 isoform X1"/>
    <property type="match status" value="1"/>
</dbReference>
<dbReference type="FunFam" id="3.30.160.60:FF:000446">
    <property type="entry name" value="Zinc finger protein"/>
    <property type="match status" value="1"/>
</dbReference>
<keyword evidence="6" id="KW-0862">Zinc</keyword>
<evidence type="ECO:0000313" key="15">
    <source>
        <dbReference type="Proteomes" id="UP000472277"/>
    </source>
</evidence>
<feature type="domain" description="C2H2-type" evidence="13">
    <location>
        <begin position="626"/>
        <end position="653"/>
    </location>
</feature>
<feature type="domain" description="C2H2-type" evidence="13">
    <location>
        <begin position="540"/>
        <end position="567"/>
    </location>
</feature>
<keyword evidence="5 11" id="KW-0863">Zinc-finger</keyword>
<dbReference type="InterPro" id="IPR029400">
    <property type="entry name" value="TINF2_N"/>
</dbReference>
<keyword evidence="15" id="KW-1185">Reference proteome</keyword>
<feature type="compositionally biased region" description="Low complexity" evidence="12">
    <location>
        <begin position="349"/>
        <end position="445"/>
    </location>
</feature>
<dbReference type="Gene3D" id="3.30.160.60">
    <property type="entry name" value="Classic Zinc Finger"/>
    <property type="match status" value="10"/>
</dbReference>
<dbReference type="GO" id="GO:0000977">
    <property type="term" value="F:RNA polymerase II transcription regulatory region sequence-specific DNA binding"/>
    <property type="evidence" value="ECO:0007669"/>
    <property type="project" value="TreeGrafter"/>
</dbReference>
<dbReference type="GO" id="GO:0005634">
    <property type="term" value="C:nucleus"/>
    <property type="evidence" value="ECO:0007669"/>
    <property type="project" value="UniProtKB-SubCell"/>
</dbReference>
<protein>
    <submittedName>
        <fullName evidence="14">Zinc finger protein 436-like</fullName>
    </submittedName>
</protein>
<dbReference type="GO" id="GO:0008270">
    <property type="term" value="F:zinc ion binding"/>
    <property type="evidence" value="ECO:0007669"/>
    <property type="project" value="UniProtKB-KW"/>
</dbReference>
<dbReference type="GO" id="GO:0045892">
    <property type="term" value="P:negative regulation of DNA-templated transcription"/>
    <property type="evidence" value="ECO:0007669"/>
    <property type="project" value="TreeGrafter"/>
</dbReference>
<dbReference type="FunFam" id="3.30.160.60:FF:000072">
    <property type="entry name" value="zinc finger protein 143 isoform X1"/>
    <property type="match status" value="1"/>
</dbReference>
<dbReference type="CDD" id="cd11657">
    <property type="entry name" value="TIN2_N"/>
    <property type="match status" value="1"/>
</dbReference>
<dbReference type="FunFam" id="3.30.160.60:FF:002343">
    <property type="entry name" value="Zinc finger protein 33A"/>
    <property type="match status" value="1"/>
</dbReference>
<evidence type="ECO:0000256" key="10">
    <source>
        <dbReference type="ARBA" id="ARBA00023242"/>
    </source>
</evidence>
<comment type="similarity">
    <text evidence="2">Belongs to the krueppel C2H2-type zinc-finger protein family.</text>
</comment>
<dbReference type="PROSITE" id="PS00028">
    <property type="entry name" value="ZINC_FINGER_C2H2_1"/>
    <property type="match status" value="9"/>
</dbReference>
<feature type="region of interest" description="Disordered" evidence="12">
    <location>
        <begin position="298"/>
        <end position="337"/>
    </location>
</feature>
<dbReference type="GeneTree" id="ENSGT00940000156207"/>
<dbReference type="SMART" id="SM00355">
    <property type="entry name" value="ZnF_C2H2"/>
    <property type="match status" value="12"/>
</dbReference>
<feature type="domain" description="C2H2-type" evidence="13">
    <location>
        <begin position="598"/>
        <end position="625"/>
    </location>
</feature>
<feature type="domain" description="C2H2-type" evidence="13">
    <location>
        <begin position="682"/>
        <end position="709"/>
    </location>
</feature>
<feature type="compositionally biased region" description="Basic and acidic residues" evidence="12">
    <location>
        <begin position="318"/>
        <end position="337"/>
    </location>
</feature>
<feature type="domain" description="C2H2-type" evidence="13">
    <location>
        <begin position="482"/>
        <end position="509"/>
    </location>
</feature>
<evidence type="ECO:0000256" key="11">
    <source>
        <dbReference type="PROSITE-ProRule" id="PRU00042"/>
    </source>
</evidence>
<dbReference type="FunFam" id="3.30.160.60:FF:000450">
    <property type="entry name" value="PR domain zinc finger protein 14"/>
    <property type="match status" value="1"/>
</dbReference>
<keyword evidence="7" id="KW-0805">Transcription regulation</keyword>
<evidence type="ECO:0000256" key="8">
    <source>
        <dbReference type="ARBA" id="ARBA00023125"/>
    </source>
</evidence>
<dbReference type="OMA" id="TQICVRC"/>